<dbReference type="EMBL" id="JARJCM010000015">
    <property type="protein sequence ID" value="KAJ7041758.1"/>
    <property type="molecule type" value="Genomic_DNA"/>
</dbReference>
<keyword evidence="2" id="KW-1185">Reference proteome</keyword>
<comment type="caution">
    <text evidence="1">The sequence shown here is derived from an EMBL/GenBank/DDBJ whole genome shotgun (WGS) entry which is preliminary data.</text>
</comment>
<organism evidence="1 2">
    <name type="scientific">Mycena alexandri</name>
    <dbReference type="NCBI Taxonomy" id="1745969"/>
    <lineage>
        <taxon>Eukaryota</taxon>
        <taxon>Fungi</taxon>
        <taxon>Dikarya</taxon>
        <taxon>Basidiomycota</taxon>
        <taxon>Agaricomycotina</taxon>
        <taxon>Agaricomycetes</taxon>
        <taxon>Agaricomycetidae</taxon>
        <taxon>Agaricales</taxon>
        <taxon>Marasmiineae</taxon>
        <taxon>Mycenaceae</taxon>
        <taxon>Mycena</taxon>
    </lineage>
</organism>
<evidence type="ECO:0000313" key="2">
    <source>
        <dbReference type="Proteomes" id="UP001218188"/>
    </source>
</evidence>
<dbReference type="InterPro" id="IPR059179">
    <property type="entry name" value="MLKL-like_MCAfunc"/>
</dbReference>
<dbReference type="InterPro" id="IPR011990">
    <property type="entry name" value="TPR-like_helical_dom_sf"/>
</dbReference>
<dbReference type="Gene3D" id="1.25.40.10">
    <property type="entry name" value="Tetratricopeptide repeat domain"/>
    <property type="match status" value="1"/>
</dbReference>
<accession>A0AAD6T9B7</accession>
<dbReference type="GO" id="GO:0007166">
    <property type="term" value="P:cell surface receptor signaling pathway"/>
    <property type="evidence" value="ECO:0007669"/>
    <property type="project" value="InterPro"/>
</dbReference>
<dbReference type="Gene3D" id="1.20.930.20">
    <property type="entry name" value="Adaptor protein Cbl, N-terminal domain"/>
    <property type="match status" value="1"/>
</dbReference>
<sequence>MPRQPTTPDIHLNNISKCLDITRSSLQLIVDSLEISGLEAILNTTQSLLKLAEKIKQNKFSCSELMQQAHQVLMEIVGLYVKSDTGGELVPNVLNHIANFTQTLHKIHTFVEAQQSGNKVKMFFRQGEMGTLLKDCKAELQQGLDFFQITNIIAEVKEMQELAQARHQEVLDIIETLSSSDSASSISSNSYASSTSISMLPAEPKIFHGRENELEDILKLFKEESPRVAVLGLKPGKDLTQGVLRYLSGAPPTLLVLDNLETVWDPAESRDAAQKMFLDIADDGHSIEEVNQILALTDNMPLVISLLAHLVDTEGCFRILSRWETEKTALLSEGYDKRSNLEVSISLSLSSSRMTSMPNSQDLLSLLSILPDGLSDVELKQTKFPVKDILGCKAALLHTALAYTDDHKRLKALVPTREYMLLPATDQMIRPLFKHFQELLELYSGHAGKASGMLSISQIGSNFSNIQNILQNTLRHKHPDLVASIYCACYLRQFSQITHSGDISLFHQIISMLAQICDRKLEVYVIIETLKTWPVNHPNHPDGIETRSTEYCNYFEDPNLKCMLFVECHYSSQGQNSVAMKHGQAALSLAQSAGNNEKQCDVFIQLAFIKCAGGDYTAGQVYAKEAHRLASLRITGNFVLGNGLKIILGEVQSCKSEYVEAHSMHNQAAQAAINDPFQYGIASINMADTEVSMGTAKHEIQKKIDLAQTTFKVIGNDILSTLCDAVQADLNLREGDILRASWGNDSEAVSYCLERLGDGRRWTNDHYESSWSTVLLAHSVKQKEKLGIHKGLQFMGDVFLQENDEVTATSLFTLALQGFTLMDVHRSRAECMIRLGDISERNRDVLNALELWDMARPLFERSSQTKQIQAVDERMARVNNNVKEQHQKNLAHLVELSVPVGKADEEDEEDSEVEL</sequence>
<gene>
    <name evidence="1" type="ORF">C8F04DRAFT_1299276</name>
</gene>
<reference evidence="1" key="1">
    <citation type="submission" date="2023-03" db="EMBL/GenBank/DDBJ databases">
        <title>Massive genome expansion in bonnet fungi (Mycena s.s.) driven by repeated elements and novel gene families across ecological guilds.</title>
        <authorList>
            <consortium name="Lawrence Berkeley National Laboratory"/>
            <person name="Harder C.B."/>
            <person name="Miyauchi S."/>
            <person name="Viragh M."/>
            <person name="Kuo A."/>
            <person name="Thoen E."/>
            <person name="Andreopoulos B."/>
            <person name="Lu D."/>
            <person name="Skrede I."/>
            <person name="Drula E."/>
            <person name="Henrissat B."/>
            <person name="Morin E."/>
            <person name="Kohler A."/>
            <person name="Barry K."/>
            <person name="LaButti K."/>
            <person name="Morin E."/>
            <person name="Salamov A."/>
            <person name="Lipzen A."/>
            <person name="Mereny Z."/>
            <person name="Hegedus B."/>
            <person name="Baldrian P."/>
            <person name="Stursova M."/>
            <person name="Weitz H."/>
            <person name="Taylor A."/>
            <person name="Grigoriev I.V."/>
            <person name="Nagy L.G."/>
            <person name="Martin F."/>
            <person name="Kauserud H."/>
        </authorList>
    </citation>
    <scope>NUCLEOTIDE SEQUENCE</scope>
    <source>
        <strain evidence="1">CBHHK200</strain>
    </source>
</reference>
<evidence type="ECO:0000313" key="1">
    <source>
        <dbReference type="EMBL" id="KAJ7041758.1"/>
    </source>
</evidence>
<dbReference type="InterPro" id="IPR036537">
    <property type="entry name" value="Adaptor_Cbl_N_dom_sf"/>
</dbReference>
<dbReference type="Proteomes" id="UP001218188">
    <property type="component" value="Unassembled WGS sequence"/>
</dbReference>
<dbReference type="AlphaFoldDB" id="A0AAD6T9B7"/>
<protein>
    <submittedName>
        <fullName evidence="1">Uncharacterized protein</fullName>
    </submittedName>
</protein>
<proteinExistence type="predicted"/>
<dbReference type="CDD" id="cd21037">
    <property type="entry name" value="MLKL_NTD"/>
    <property type="match status" value="1"/>
</dbReference>
<name>A0AAD6T9B7_9AGAR</name>